<sequence length="1299" mass="141311">MRSSIALSFILPIYLFGVSDFELINHVDKDVTGDGVYVGVIDSAINKDHPSLAGKILGQEYSTYNGKTYEPNFSVDTHGSHVAGIIVAAKDESEKVEGVATGAKIYGVQITGHNTTGGYEFKYPNIYDYYFNKNVKVINNSWNTETYPISGLNSLTSTSENFLTDFKTPAFFLNTIKSNSAANDLIKLSKEKNTLSVFAAGNEGIISPGLMGLIPYYDESMRSFITVGALDSSKITKNDKGQFVISLEGATLYSNGLKGAYNFGLVAPGTNIKNVNGSYGEDIGILSTKIDNDKYRKLSGTSMATPMVTGAAALVAEKFKFLDGKQIADVLLSTANRDYVAPKIIVKETTTGTTFCDNGQVCPTNTKYTVFYIDNKIPRMDNGEIDEEAVEMDLILSNYFDSGWEYDRMSNMKGIDDDEYPWVQEITKEDLFGQGILDIDKALNGIGILDANRLSDSDVKSEYGETAVYYSLDTQGNNAEFSNDISQRKWDIKTHNEKADNLPKNLNDLNVGLIKTGAGILTLSGTNTYEGATVINEGGLNLKRTGDKGGQIAGNVYVNNGSTLSGNGVIKKNLTNDSSIVRPGNADLTDLTVEGTYTQKGANSKLILDFGNDKNSKLIAQDYNIQTGELEYNPLQQYFTVDKEVKIELDNLANYIDKFNKVTVASNNSIGFEIKLDTDKTTINKDPNSNPIQPETENSNNQSSSTTPSIGESSTNNGSTNSGSNSDNQNSTENTGNSSNSQNGQNNTQSAGGSNSDSTNSNSNTQNSQTSGSSQDQNSQSNINQNNSQNSNQTGQNGNHNDINLPSDNQNNNPGENSNINQNGGSIIVTPNGQNNTQSAGGSNSDSTNSNSNTQNSQTSGSSQDQNSQSNINQNNSQNSNQTGQNGNHNDINLPSDNQNNNPGENSNINQNGGSIIVTPIVKQNAYASSSQELSQTIRDIRSKSNLNKDYKKFFTALDSSSESNYKSTISRIEGKSIGNTVSINSLSHSNFTKNNMLFGLNPASSTLFAYNQNPYDNGVMVASVASDYAIDLGLFTAPKDYWYINPTYKRYNGDDFDGYQSGVSLNLAQHIDNDGLISYGIGVSSSKLDFDDAATSKSSNIDMAINYTHDFGEFKLLSGGAFMISFNENDRVVDNNLNSEYNSYSGSLQLGVAKDFRHYSIVVTPLGYLGYGKIYQESFKESGGIFAKNYDSINHDLYTVGVGLNLAYEGSDEKSRYTGYIIYERMLDGYNMDASAEFNDFKGQKFSQRYHLDKNRLNLGVGAEYAFNSGYFAKFGIGSEFATTSDNYNLSVTFGKRF</sequence>
<feature type="active site" description="Charge relay system" evidence="5">
    <location>
        <position position="78"/>
    </location>
</feature>
<feature type="compositionally biased region" description="Polar residues" evidence="6">
    <location>
        <begin position="889"/>
        <end position="905"/>
    </location>
</feature>
<dbReference type="CDD" id="cd04848">
    <property type="entry name" value="Peptidases_S8_Autotransporter_serine_protease_like"/>
    <property type="match status" value="1"/>
</dbReference>
<feature type="compositionally biased region" description="Polar residues" evidence="6">
    <location>
        <begin position="800"/>
        <end position="816"/>
    </location>
</feature>
<reference evidence="8 9" key="1">
    <citation type="journal article" date="2017" name="Genome Biol. Evol.">
        <title>Comparative Genomic Analysis Identifies a Campylobacter Clade Deficient in Selenium Metabolism.</title>
        <authorList>
            <person name="Miller W.G."/>
            <person name="Yee E."/>
            <person name="Lopes B.S."/>
            <person name="Chapman M.H."/>
            <person name="Huynh S."/>
            <person name="Bono J.L."/>
            <person name="Parker C.T."/>
            <person name="Strachan N.J.C."/>
            <person name="Forbes K.J."/>
        </authorList>
    </citation>
    <scope>NUCLEOTIDE SEQUENCE [LARGE SCALE GENOMIC DNA]</scope>
    <source>
        <strain evidence="8 9">RM9261</strain>
    </source>
</reference>
<keyword evidence="4 5" id="KW-0720">Serine protease</keyword>
<dbReference type="PROSITE" id="PS00137">
    <property type="entry name" value="SUBTILASE_HIS"/>
    <property type="match status" value="1"/>
</dbReference>
<dbReference type="Pfam" id="PF00082">
    <property type="entry name" value="Peptidase_S8"/>
    <property type="match status" value="1"/>
</dbReference>
<keyword evidence="2" id="KW-0732">Signal</keyword>
<keyword evidence="9" id="KW-1185">Reference proteome</keyword>
<feature type="domain" description="Autotransporter" evidence="7">
    <location>
        <begin position="1013"/>
        <end position="1299"/>
    </location>
</feature>
<dbReference type="SMART" id="SM00869">
    <property type="entry name" value="Autotransporter"/>
    <property type="match status" value="1"/>
</dbReference>
<keyword evidence="1 5" id="KW-0645">Protease</keyword>
<dbReference type="Pfam" id="PF03797">
    <property type="entry name" value="Autotransporter"/>
    <property type="match status" value="1"/>
</dbReference>
<dbReference type="InterPro" id="IPR013425">
    <property type="entry name" value="Autotrns_rpt"/>
</dbReference>
<evidence type="ECO:0000313" key="9">
    <source>
        <dbReference type="Proteomes" id="UP001318120"/>
    </source>
</evidence>
<dbReference type="InterPro" id="IPR022398">
    <property type="entry name" value="Peptidase_S8_His-AS"/>
</dbReference>
<dbReference type="PRINTS" id="PR00723">
    <property type="entry name" value="SUBTILISIN"/>
</dbReference>
<dbReference type="InterPro" id="IPR034061">
    <property type="entry name" value="Peptidases_S8_Autotransporter"/>
</dbReference>
<dbReference type="SUPFAM" id="SSF103515">
    <property type="entry name" value="Autotransporter"/>
    <property type="match status" value="1"/>
</dbReference>
<feature type="active site" description="Charge relay system" evidence="5">
    <location>
        <position position="42"/>
    </location>
</feature>
<evidence type="ECO:0000256" key="3">
    <source>
        <dbReference type="ARBA" id="ARBA00022801"/>
    </source>
</evidence>
<organism evidence="8 9">
    <name type="scientific">Campylobacter vicugnae</name>
    <dbReference type="NCBI Taxonomy" id="1660076"/>
    <lineage>
        <taxon>Bacteria</taxon>
        <taxon>Pseudomonadati</taxon>
        <taxon>Campylobacterota</taxon>
        <taxon>Epsilonproteobacteria</taxon>
        <taxon>Campylobacterales</taxon>
        <taxon>Campylobacteraceae</taxon>
        <taxon>Campylobacter</taxon>
    </lineage>
</organism>
<dbReference type="InterPro" id="IPR015500">
    <property type="entry name" value="Peptidase_S8_subtilisin-rel"/>
</dbReference>
<keyword evidence="3 5" id="KW-0378">Hydrolase</keyword>
<dbReference type="PROSITE" id="PS51208">
    <property type="entry name" value="AUTOTRANSPORTER"/>
    <property type="match status" value="1"/>
</dbReference>
<dbReference type="Gene3D" id="3.40.50.200">
    <property type="entry name" value="Peptidase S8/S53 domain"/>
    <property type="match status" value="1"/>
</dbReference>
<dbReference type="InterPro" id="IPR000209">
    <property type="entry name" value="Peptidase_S8/S53_dom"/>
</dbReference>
<accession>A0ABZ2E7F9</accession>
<feature type="compositionally biased region" description="Polar residues" evidence="6">
    <location>
        <begin position="829"/>
        <end position="840"/>
    </location>
</feature>
<feature type="compositionally biased region" description="Low complexity" evidence="6">
    <location>
        <begin position="817"/>
        <end position="828"/>
    </location>
</feature>
<dbReference type="Gene3D" id="2.40.128.130">
    <property type="entry name" value="Autotransporter beta-domain"/>
    <property type="match status" value="1"/>
</dbReference>
<dbReference type="InterPro" id="IPR023828">
    <property type="entry name" value="Peptidase_S8_Ser-AS"/>
</dbReference>
<dbReference type="NCBIfam" id="TIGR02601">
    <property type="entry name" value="autotrns_rpt"/>
    <property type="match status" value="1"/>
</dbReference>
<evidence type="ECO:0000256" key="1">
    <source>
        <dbReference type="ARBA" id="ARBA00022670"/>
    </source>
</evidence>
<proteinExistence type="inferred from homology"/>
<dbReference type="Pfam" id="PF12951">
    <property type="entry name" value="PATR"/>
    <property type="match status" value="1"/>
</dbReference>
<evidence type="ECO:0000256" key="4">
    <source>
        <dbReference type="ARBA" id="ARBA00022825"/>
    </source>
</evidence>
<dbReference type="PANTHER" id="PTHR42884">
    <property type="entry name" value="PROPROTEIN CONVERTASE SUBTILISIN/KEXIN-RELATED"/>
    <property type="match status" value="1"/>
</dbReference>
<feature type="compositionally biased region" description="Low complexity" evidence="6">
    <location>
        <begin position="841"/>
        <end position="888"/>
    </location>
</feature>
<evidence type="ECO:0000256" key="5">
    <source>
        <dbReference type="PROSITE-ProRule" id="PRU01240"/>
    </source>
</evidence>
<evidence type="ECO:0000259" key="7">
    <source>
        <dbReference type="PROSITE" id="PS51208"/>
    </source>
</evidence>
<feature type="compositionally biased region" description="Low complexity" evidence="6">
    <location>
        <begin position="693"/>
        <end position="799"/>
    </location>
</feature>
<protein>
    <submittedName>
        <fullName evidence="8">S8 family serine peptidase</fullName>
    </submittedName>
</protein>
<evidence type="ECO:0000256" key="6">
    <source>
        <dbReference type="SAM" id="MobiDB-lite"/>
    </source>
</evidence>
<dbReference type="InterPro" id="IPR036709">
    <property type="entry name" value="Autotransporte_beta_dom_sf"/>
</dbReference>
<dbReference type="Proteomes" id="UP001318120">
    <property type="component" value="Chromosome"/>
</dbReference>
<evidence type="ECO:0000313" key="8">
    <source>
        <dbReference type="EMBL" id="WWC41626.1"/>
    </source>
</evidence>
<dbReference type="RefSeq" id="WP_086309516.1">
    <property type="nucleotide sequence ID" value="NZ_CP018793.1"/>
</dbReference>
<dbReference type="SUPFAM" id="SSF52743">
    <property type="entry name" value="Subtilisin-like"/>
    <property type="match status" value="1"/>
</dbReference>
<dbReference type="InterPro" id="IPR005546">
    <property type="entry name" value="Autotransporte_beta"/>
</dbReference>
<name>A0ABZ2E7F9_9BACT</name>
<dbReference type="GeneID" id="93114028"/>
<dbReference type="InterPro" id="IPR036852">
    <property type="entry name" value="Peptidase_S8/S53_dom_sf"/>
</dbReference>
<dbReference type="EMBL" id="CP144916">
    <property type="protein sequence ID" value="WWC41626.1"/>
    <property type="molecule type" value="Genomic_DNA"/>
</dbReference>
<gene>
    <name evidence="8" type="ORF">CVIC9261_07925</name>
</gene>
<feature type="region of interest" description="Disordered" evidence="6">
    <location>
        <begin position="680"/>
        <end position="913"/>
    </location>
</feature>
<feature type="active site" description="Charge relay system" evidence="5">
    <location>
        <position position="302"/>
    </location>
</feature>
<comment type="similarity">
    <text evidence="5">Belongs to the peptidase S8 family.</text>
</comment>
<dbReference type="PROSITE" id="PS00138">
    <property type="entry name" value="SUBTILASE_SER"/>
    <property type="match status" value="1"/>
</dbReference>
<dbReference type="PROSITE" id="PS51892">
    <property type="entry name" value="SUBTILASE"/>
    <property type="match status" value="1"/>
</dbReference>
<dbReference type="PANTHER" id="PTHR42884:SF14">
    <property type="entry name" value="NEUROENDOCRINE CONVERTASE 1"/>
    <property type="match status" value="1"/>
</dbReference>
<evidence type="ECO:0000256" key="2">
    <source>
        <dbReference type="ARBA" id="ARBA00022729"/>
    </source>
</evidence>